<dbReference type="Gene3D" id="3.40.50.300">
    <property type="entry name" value="P-loop containing nucleotide triphosphate hydrolases"/>
    <property type="match status" value="1"/>
</dbReference>
<dbReference type="PROSITE" id="PS00674">
    <property type="entry name" value="AAA"/>
    <property type="match status" value="1"/>
</dbReference>
<keyword evidence="3" id="KW-0378">Hydrolase</keyword>
<feature type="compositionally biased region" description="Basic and acidic residues" evidence="7">
    <location>
        <begin position="341"/>
        <end position="361"/>
    </location>
</feature>
<evidence type="ECO:0000313" key="10">
    <source>
        <dbReference type="Proteomes" id="UP000694853"/>
    </source>
</evidence>
<protein>
    <submittedName>
        <fullName evidence="11">AAA-ATPase At3g28580-like</fullName>
    </submittedName>
</protein>
<dbReference type="GO" id="GO:0006950">
    <property type="term" value="P:response to stress"/>
    <property type="evidence" value="ECO:0007669"/>
    <property type="project" value="UniProtKB-ARBA"/>
</dbReference>
<dbReference type="InterPro" id="IPR003593">
    <property type="entry name" value="AAA+_ATPase"/>
</dbReference>
<dbReference type="InterPro" id="IPR058017">
    <property type="entry name" value="At3g28540-like_C"/>
</dbReference>
<comment type="cofactor">
    <cofactor evidence="1">
        <name>Mg(2+)</name>
        <dbReference type="ChEBI" id="CHEBI:18420"/>
    </cofactor>
</comment>
<evidence type="ECO:0000256" key="5">
    <source>
        <dbReference type="ARBA" id="ARBA00049360"/>
    </source>
</evidence>
<gene>
    <name evidence="11" type="primary">LOC113862521</name>
</gene>
<dbReference type="AlphaFoldDB" id="A0A8B8L9J1"/>
<proteinExistence type="inferred from homology"/>
<accession>A0A8B8L9J1</accession>
<dbReference type="Proteomes" id="UP000694853">
    <property type="component" value="Unplaced"/>
</dbReference>
<evidence type="ECO:0000256" key="2">
    <source>
        <dbReference type="ARBA" id="ARBA00007448"/>
    </source>
</evidence>
<dbReference type="KEGG" id="aprc:113862521"/>
<reference evidence="11" key="2">
    <citation type="submission" date="2025-08" db="UniProtKB">
        <authorList>
            <consortium name="RefSeq"/>
        </authorList>
    </citation>
    <scope>IDENTIFICATION</scope>
    <source>
        <tissue evidence="11">Young leaves</tissue>
    </source>
</reference>
<evidence type="ECO:0000256" key="7">
    <source>
        <dbReference type="SAM" id="MobiDB-lite"/>
    </source>
</evidence>
<evidence type="ECO:0000313" key="11">
    <source>
        <dbReference type="RefSeq" id="XP_027351404.1"/>
    </source>
</evidence>
<dbReference type="InterPro" id="IPR003960">
    <property type="entry name" value="ATPase_AAA_CS"/>
</dbReference>
<dbReference type="GO" id="GO:0016887">
    <property type="term" value="F:ATP hydrolysis activity"/>
    <property type="evidence" value="ECO:0007669"/>
    <property type="project" value="InterPro"/>
</dbReference>
<evidence type="ECO:0000256" key="4">
    <source>
        <dbReference type="ARBA" id="ARBA00022842"/>
    </source>
</evidence>
<keyword evidence="6" id="KW-0547">Nucleotide-binding</keyword>
<evidence type="ECO:0000256" key="8">
    <source>
        <dbReference type="SAM" id="Phobius"/>
    </source>
</evidence>
<dbReference type="SUPFAM" id="SSF52540">
    <property type="entry name" value="P-loop containing nucleoside triphosphate hydrolases"/>
    <property type="match status" value="1"/>
</dbReference>
<dbReference type="SMART" id="SM00382">
    <property type="entry name" value="AAA"/>
    <property type="match status" value="1"/>
</dbReference>
<reference evidence="10" key="1">
    <citation type="journal article" date="2019" name="Toxins">
        <title>Detection of Abrin-Like and Prepropulchellin-Like Toxin Genes and Transcripts Using Whole Genome Sequencing and Full-Length Transcript Sequencing of Abrus precatorius.</title>
        <authorList>
            <person name="Hovde B.T."/>
            <person name="Daligault H.E."/>
            <person name="Hanschen E.R."/>
            <person name="Kunde Y.A."/>
            <person name="Johnson M.B."/>
            <person name="Starkenburg S.R."/>
            <person name="Johnson S.L."/>
        </authorList>
    </citation>
    <scope>NUCLEOTIDE SEQUENCE [LARGE SCALE GENOMIC DNA]</scope>
</reference>
<dbReference type="CDD" id="cd19510">
    <property type="entry name" value="RecA-like_BCS1"/>
    <property type="match status" value="1"/>
</dbReference>
<evidence type="ECO:0000256" key="1">
    <source>
        <dbReference type="ARBA" id="ARBA00001946"/>
    </source>
</evidence>
<comment type="similarity">
    <text evidence="2">Belongs to the AAA ATPase family. BCS1 subfamily.</text>
</comment>
<feature type="transmembrane region" description="Helical" evidence="8">
    <location>
        <begin position="21"/>
        <end position="48"/>
    </location>
</feature>
<organism evidence="10 11">
    <name type="scientific">Abrus precatorius</name>
    <name type="common">Indian licorice</name>
    <name type="synonym">Glycine abrus</name>
    <dbReference type="NCBI Taxonomy" id="3816"/>
    <lineage>
        <taxon>Eukaryota</taxon>
        <taxon>Viridiplantae</taxon>
        <taxon>Streptophyta</taxon>
        <taxon>Embryophyta</taxon>
        <taxon>Tracheophyta</taxon>
        <taxon>Spermatophyta</taxon>
        <taxon>Magnoliopsida</taxon>
        <taxon>eudicotyledons</taxon>
        <taxon>Gunneridae</taxon>
        <taxon>Pentapetalae</taxon>
        <taxon>rosids</taxon>
        <taxon>fabids</taxon>
        <taxon>Fabales</taxon>
        <taxon>Fabaceae</taxon>
        <taxon>Papilionoideae</taxon>
        <taxon>50 kb inversion clade</taxon>
        <taxon>NPAAA clade</taxon>
        <taxon>indigoferoid/millettioid clade</taxon>
        <taxon>Abreae</taxon>
        <taxon>Abrus</taxon>
    </lineage>
</organism>
<evidence type="ECO:0000256" key="3">
    <source>
        <dbReference type="ARBA" id="ARBA00022801"/>
    </source>
</evidence>
<dbReference type="Pfam" id="PF25568">
    <property type="entry name" value="AAA_lid_At3g28540"/>
    <property type="match status" value="1"/>
</dbReference>
<dbReference type="InterPro" id="IPR027417">
    <property type="entry name" value="P-loop_NTPase"/>
</dbReference>
<keyword evidence="8" id="KW-1133">Transmembrane helix</keyword>
<dbReference type="GeneID" id="113862521"/>
<dbReference type="InterPro" id="IPR050747">
    <property type="entry name" value="Mitochondrial_chaperone_BCS1"/>
</dbReference>
<dbReference type="InterPro" id="IPR003959">
    <property type="entry name" value="ATPase_AAA_core"/>
</dbReference>
<keyword evidence="6" id="KW-0067">ATP-binding</keyword>
<dbReference type="RefSeq" id="XP_027351404.1">
    <property type="nucleotide sequence ID" value="XM_027495603.1"/>
</dbReference>
<keyword evidence="8" id="KW-0812">Transmembrane</keyword>
<feature type="region of interest" description="Disordered" evidence="7">
    <location>
        <begin position="338"/>
        <end position="361"/>
    </location>
</feature>
<evidence type="ECO:0000256" key="6">
    <source>
        <dbReference type="RuleBase" id="RU003651"/>
    </source>
</evidence>
<keyword evidence="4" id="KW-0460">Magnesium</keyword>
<feature type="region of interest" description="Disordered" evidence="7">
    <location>
        <begin position="489"/>
        <end position="526"/>
    </location>
</feature>
<keyword evidence="8" id="KW-0472">Membrane</keyword>
<sequence>MDSAVVLKLNLKSRKPKNSQSIAMVTMVSAWSVLTALTTGIMIAHTIIDKFIPPQFRVHIEILTHRIIGFLSPYIQITIPEFSGERLKRSDVFTNIQSYLSETSSQGAKKLKAEPANDSHNPFLLCMDDNEQVTETFNGVKLWWRSHKTMIKTQSFSFYPASDEKRFYTLTCHKRHRELIARSYIPHVLEQGKFIKLKNRQLKLFTNSCNTGWGGYQKAKWSHVAFEHPARFQTLAMEPNMKEEIIDDLVTFKNGKEYYDKIGKAWKRGYLLYGPPGTGKSTMIAAMANFLYYDVYDLDLATVKDNGQLRLLLIETTAKSIIVIEDIDCSLDLTGKRKVKKGGDEEGAKENKDPIKKAEEEENKESKVTLSGLLNCIDGIWSGYAGERIIVFTTNYVDKLDPALIRSGRMDKKIELSYCCYEAFKVLAKNYLDVDYHCLFPVVEGLLKETNMTPADVAENMMPKSKSDDVERCLKKLIESLEMAKKKAEEEEARLKEEKKKEQEVKEEAKTDGKCEEEVKENGFIN</sequence>
<dbReference type="PANTHER" id="PTHR23070">
    <property type="entry name" value="BCS1 AAA-TYPE ATPASE"/>
    <property type="match status" value="1"/>
</dbReference>
<dbReference type="InterPro" id="IPR025753">
    <property type="entry name" value="AAA_N_dom"/>
</dbReference>
<dbReference type="OrthoDB" id="10251412at2759"/>
<name>A0A8B8L9J1_ABRPR</name>
<feature type="domain" description="AAA+ ATPase" evidence="9">
    <location>
        <begin position="266"/>
        <end position="420"/>
    </location>
</feature>
<dbReference type="GO" id="GO:0005524">
    <property type="term" value="F:ATP binding"/>
    <property type="evidence" value="ECO:0007669"/>
    <property type="project" value="UniProtKB-KW"/>
</dbReference>
<dbReference type="Pfam" id="PF00004">
    <property type="entry name" value="AAA"/>
    <property type="match status" value="1"/>
</dbReference>
<dbReference type="Pfam" id="PF14363">
    <property type="entry name" value="AAA_assoc"/>
    <property type="match status" value="1"/>
</dbReference>
<comment type="catalytic activity">
    <reaction evidence="5">
        <text>ATP + H2O = ADP + phosphate + H(+)</text>
        <dbReference type="Rhea" id="RHEA:13065"/>
        <dbReference type="ChEBI" id="CHEBI:15377"/>
        <dbReference type="ChEBI" id="CHEBI:15378"/>
        <dbReference type="ChEBI" id="CHEBI:30616"/>
        <dbReference type="ChEBI" id="CHEBI:43474"/>
        <dbReference type="ChEBI" id="CHEBI:456216"/>
    </reaction>
</comment>
<dbReference type="Gene3D" id="6.10.280.40">
    <property type="match status" value="1"/>
</dbReference>
<evidence type="ECO:0000259" key="9">
    <source>
        <dbReference type="SMART" id="SM00382"/>
    </source>
</evidence>
<keyword evidence="10" id="KW-1185">Reference proteome</keyword>